<evidence type="ECO:0000256" key="2">
    <source>
        <dbReference type="ARBA" id="ARBA00022845"/>
    </source>
</evidence>
<keyword evidence="1" id="KW-0677">Repeat</keyword>
<dbReference type="Pfam" id="PF00806">
    <property type="entry name" value="PUF"/>
    <property type="match status" value="1"/>
</dbReference>
<dbReference type="SUPFAM" id="SSF48371">
    <property type="entry name" value="ARM repeat"/>
    <property type="match status" value="1"/>
</dbReference>
<keyword evidence="7" id="KW-1185">Reference proteome</keyword>
<sequence>MWKIYSIISNPCLMEEIDYVPVLECLKGGVEAFAGEDSLILQGDGINNAFNRGCGRPKVKNTIGFMHDSGTSKAQEITGVQESGRTAKMHCPFSLPSKCSSLTDSQGYIYHIAKDQHRCRFLQQIFEEGTPRDVQLIFSTPSFRLCPEGPPGFRQSHHIKAARRWRSTAARSARGYEPDGAQSARRDANRD</sequence>
<evidence type="ECO:0000313" key="7">
    <source>
        <dbReference type="Proteomes" id="UP000834106"/>
    </source>
</evidence>
<protein>
    <submittedName>
        <fullName evidence="6">Uncharacterized protein</fullName>
    </submittedName>
</protein>
<feature type="repeat" description="Pumilio" evidence="4">
    <location>
        <begin position="101"/>
        <end position="139"/>
    </location>
</feature>
<dbReference type="InterPro" id="IPR011989">
    <property type="entry name" value="ARM-like"/>
</dbReference>
<dbReference type="GO" id="GO:0006417">
    <property type="term" value="P:regulation of translation"/>
    <property type="evidence" value="ECO:0007669"/>
    <property type="project" value="UniProtKB-KW"/>
</dbReference>
<reference evidence="6" key="1">
    <citation type="submission" date="2023-05" db="EMBL/GenBank/DDBJ databases">
        <authorList>
            <person name="Huff M."/>
        </authorList>
    </citation>
    <scope>NUCLEOTIDE SEQUENCE</scope>
</reference>
<evidence type="ECO:0000256" key="4">
    <source>
        <dbReference type="PROSITE-ProRule" id="PRU00317"/>
    </source>
</evidence>
<dbReference type="InterPro" id="IPR016024">
    <property type="entry name" value="ARM-type_fold"/>
</dbReference>
<evidence type="ECO:0000256" key="3">
    <source>
        <dbReference type="ARBA" id="ARBA00022884"/>
    </source>
</evidence>
<evidence type="ECO:0000256" key="5">
    <source>
        <dbReference type="SAM" id="MobiDB-lite"/>
    </source>
</evidence>
<dbReference type="PROSITE" id="PS50302">
    <property type="entry name" value="PUM"/>
    <property type="match status" value="1"/>
</dbReference>
<evidence type="ECO:0000313" key="6">
    <source>
        <dbReference type="EMBL" id="CAI9767554.1"/>
    </source>
</evidence>
<proteinExistence type="predicted"/>
<dbReference type="InterPro" id="IPR001313">
    <property type="entry name" value="Pumilio_RNA-bd_rpt"/>
</dbReference>
<dbReference type="GO" id="GO:0003723">
    <property type="term" value="F:RNA binding"/>
    <property type="evidence" value="ECO:0007669"/>
    <property type="project" value="UniProtKB-KW"/>
</dbReference>
<feature type="compositionally biased region" description="Basic residues" evidence="5">
    <location>
        <begin position="155"/>
        <end position="166"/>
    </location>
</feature>
<organism evidence="6 7">
    <name type="scientific">Fraxinus pennsylvanica</name>
    <dbReference type="NCBI Taxonomy" id="56036"/>
    <lineage>
        <taxon>Eukaryota</taxon>
        <taxon>Viridiplantae</taxon>
        <taxon>Streptophyta</taxon>
        <taxon>Embryophyta</taxon>
        <taxon>Tracheophyta</taxon>
        <taxon>Spermatophyta</taxon>
        <taxon>Magnoliopsida</taxon>
        <taxon>eudicotyledons</taxon>
        <taxon>Gunneridae</taxon>
        <taxon>Pentapetalae</taxon>
        <taxon>asterids</taxon>
        <taxon>lamiids</taxon>
        <taxon>Lamiales</taxon>
        <taxon>Oleaceae</taxon>
        <taxon>Oleeae</taxon>
        <taxon>Fraxinus</taxon>
    </lineage>
</organism>
<evidence type="ECO:0000256" key="1">
    <source>
        <dbReference type="ARBA" id="ARBA00022737"/>
    </source>
</evidence>
<keyword evidence="2" id="KW-0810">Translation regulation</keyword>
<accession>A0AAD1ZDZ6</accession>
<feature type="region of interest" description="Disordered" evidence="5">
    <location>
        <begin position="152"/>
        <end position="191"/>
    </location>
</feature>
<dbReference type="AlphaFoldDB" id="A0AAD1ZDZ6"/>
<gene>
    <name evidence="6" type="ORF">FPE_LOCUS14984</name>
</gene>
<dbReference type="Gene3D" id="1.25.10.10">
    <property type="entry name" value="Leucine-rich Repeat Variant"/>
    <property type="match status" value="1"/>
</dbReference>
<keyword evidence="3" id="KW-0694">RNA-binding</keyword>
<dbReference type="EMBL" id="OU503044">
    <property type="protein sequence ID" value="CAI9767554.1"/>
    <property type="molecule type" value="Genomic_DNA"/>
</dbReference>
<dbReference type="Proteomes" id="UP000834106">
    <property type="component" value="Chromosome 9"/>
</dbReference>
<name>A0AAD1ZDZ6_9LAMI</name>